<name>A0A3B4BIW7_9GOBI</name>
<evidence type="ECO:0008006" key="4">
    <source>
        <dbReference type="Google" id="ProtNLM"/>
    </source>
</evidence>
<dbReference type="InterPro" id="IPR051291">
    <property type="entry name" value="CIMAP"/>
</dbReference>
<dbReference type="PANTHER" id="PTHR21580:SF28">
    <property type="entry name" value="BOREALIN N-TERMINAL DOMAIN-CONTAINING PROTEIN-RELATED"/>
    <property type="match status" value="1"/>
</dbReference>
<dbReference type="AlphaFoldDB" id="A0A3B4BIW7"/>
<dbReference type="Pfam" id="PF07004">
    <property type="entry name" value="SHIPPO-rpt"/>
    <property type="match status" value="5"/>
</dbReference>
<reference evidence="2" key="2">
    <citation type="submission" date="2025-09" db="UniProtKB">
        <authorList>
            <consortium name="Ensembl"/>
        </authorList>
    </citation>
    <scope>IDENTIFICATION</scope>
</reference>
<dbReference type="PANTHER" id="PTHR21580">
    <property type="entry name" value="SHIPPO-1-RELATED"/>
    <property type="match status" value="1"/>
</dbReference>
<organism evidence="2 3">
    <name type="scientific">Periophthalmus magnuspinnatus</name>
    <dbReference type="NCBI Taxonomy" id="409849"/>
    <lineage>
        <taxon>Eukaryota</taxon>
        <taxon>Metazoa</taxon>
        <taxon>Chordata</taxon>
        <taxon>Craniata</taxon>
        <taxon>Vertebrata</taxon>
        <taxon>Euteleostomi</taxon>
        <taxon>Actinopterygii</taxon>
        <taxon>Neopterygii</taxon>
        <taxon>Teleostei</taxon>
        <taxon>Neoteleostei</taxon>
        <taxon>Acanthomorphata</taxon>
        <taxon>Gobiaria</taxon>
        <taxon>Gobiiformes</taxon>
        <taxon>Gobioidei</taxon>
        <taxon>Gobiidae</taxon>
        <taxon>Oxudercinae</taxon>
        <taxon>Periophthalmus</taxon>
    </lineage>
</organism>
<feature type="region of interest" description="Disordered" evidence="1">
    <location>
        <begin position="65"/>
        <end position="87"/>
    </location>
</feature>
<keyword evidence="3" id="KW-1185">Reference proteome</keyword>
<dbReference type="InterPro" id="IPR010736">
    <property type="entry name" value="SHIPPO-rpt"/>
</dbReference>
<dbReference type="GO" id="GO:0005856">
    <property type="term" value="C:cytoskeleton"/>
    <property type="evidence" value="ECO:0007669"/>
    <property type="project" value="TreeGrafter"/>
</dbReference>
<dbReference type="Proteomes" id="UP000261520">
    <property type="component" value="Unplaced"/>
</dbReference>
<sequence>LPSRYCSLYLGDKVHCLTKLKAPNYSFGTRHELSASNLSPGPRYLVLSNITRVGRDGTPAFSLQGRPKDPRIFQAPAPGHYSPEKSTKSIFRSSPAFSLSGKPKESTNGLVPGPASYQLPEVIGGKTVVTSAAPMYSLCGRSKTGGFADDLRKTPGPAAYNVVDSSLYKEKPPQFSMAARTFVPGDITKKPGPGAHCPERVTSTRAKAPSFSFGLRHSEYIAPLIVDGTE</sequence>
<accession>A0A3B4BIW7</accession>
<dbReference type="Ensembl" id="ENSPMGT00000031762.1">
    <property type="protein sequence ID" value="ENSPMGP00000029838.1"/>
    <property type="gene ID" value="ENSPMGG00000024014.1"/>
</dbReference>
<reference evidence="2" key="1">
    <citation type="submission" date="2025-08" db="UniProtKB">
        <authorList>
            <consortium name="Ensembl"/>
        </authorList>
    </citation>
    <scope>IDENTIFICATION</scope>
</reference>
<evidence type="ECO:0000313" key="3">
    <source>
        <dbReference type="Proteomes" id="UP000261520"/>
    </source>
</evidence>
<evidence type="ECO:0000256" key="1">
    <source>
        <dbReference type="SAM" id="MobiDB-lite"/>
    </source>
</evidence>
<protein>
    <recommendedName>
        <fullName evidence="4">Tripartite motif containing 35-30</fullName>
    </recommendedName>
</protein>
<evidence type="ECO:0000313" key="2">
    <source>
        <dbReference type="Ensembl" id="ENSPMGP00000029838.1"/>
    </source>
</evidence>
<proteinExistence type="predicted"/>